<dbReference type="Proteomes" id="UP000199280">
    <property type="component" value="Unassembled WGS sequence"/>
</dbReference>
<name>A0A143YDX5_9LACT</name>
<dbReference type="InterPro" id="IPR002901">
    <property type="entry name" value="MGlyc_endo_b_GlcNAc-like_dom"/>
</dbReference>
<dbReference type="SMART" id="SM00047">
    <property type="entry name" value="LYZ2"/>
    <property type="match status" value="1"/>
</dbReference>
<comment type="similarity">
    <text evidence="1">Belongs to the glycosyl hydrolase 73 family.</text>
</comment>
<evidence type="ECO:0000313" key="5">
    <source>
        <dbReference type="EMBL" id="CZQ84575.1"/>
    </source>
</evidence>
<accession>A0A143YDX5</accession>
<reference evidence="6 8" key="2">
    <citation type="submission" date="2016-10" db="EMBL/GenBank/DDBJ databases">
        <authorList>
            <person name="Varghese N."/>
            <person name="Submissions S."/>
        </authorList>
    </citation>
    <scope>NUCLEOTIDE SEQUENCE [LARGE SCALE GENOMIC DNA]</scope>
    <source>
        <strain evidence="6 8">DSM 22150</strain>
    </source>
</reference>
<evidence type="ECO:0000313" key="6">
    <source>
        <dbReference type="EMBL" id="SEJ60810.1"/>
    </source>
</evidence>
<dbReference type="RefSeq" id="WP_068620976.1">
    <property type="nucleotide sequence ID" value="NZ_FJNB01000002.1"/>
</dbReference>
<proteinExistence type="inferred from homology"/>
<dbReference type="EMBL" id="FNYT01000019">
    <property type="protein sequence ID" value="SEJ60810.1"/>
    <property type="molecule type" value="Genomic_DNA"/>
</dbReference>
<dbReference type="PRINTS" id="PR01002">
    <property type="entry name" value="FLGFLGJ"/>
</dbReference>
<dbReference type="GO" id="GO:0004040">
    <property type="term" value="F:amidase activity"/>
    <property type="evidence" value="ECO:0007669"/>
    <property type="project" value="InterPro"/>
</dbReference>
<reference evidence="5 7" key="1">
    <citation type="submission" date="2016-02" db="EMBL/GenBank/DDBJ databases">
        <authorList>
            <person name="Wen L."/>
            <person name="He K."/>
            <person name="Yang H."/>
        </authorList>
    </citation>
    <scope>NUCLEOTIDE SEQUENCE [LARGE SCALE GENOMIC DNA]</scope>
    <source>
        <strain evidence="5">Trichococcus_R210</strain>
    </source>
</reference>
<keyword evidence="5" id="KW-0969">Cilium</keyword>
<dbReference type="Proteomes" id="UP000076878">
    <property type="component" value="Unassembled WGS sequence"/>
</dbReference>
<feature type="transmembrane region" description="Helical" evidence="3">
    <location>
        <begin position="20"/>
        <end position="38"/>
    </location>
</feature>
<dbReference type="InterPro" id="IPR051056">
    <property type="entry name" value="Glycosyl_Hydrolase_73"/>
</dbReference>
<keyword evidence="5" id="KW-0966">Cell projection</keyword>
<evidence type="ECO:0000259" key="4">
    <source>
        <dbReference type="SMART" id="SM00047"/>
    </source>
</evidence>
<evidence type="ECO:0000256" key="2">
    <source>
        <dbReference type="ARBA" id="ARBA00022801"/>
    </source>
</evidence>
<keyword evidence="3" id="KW-0472">Membrane</keyword>
<dbReference type="Pfam" id="PF01832">
    <property type="entry name" value="Glucosaminidase"/>
    <property type="match status" value="1"/>
</dbReference>
<keyword evidence="3" id="KW-1133">Transmembrane helix</keyword>
<evidence type="ECO:0000256" key="1">
    <source>
        <dbReference type="ARBA" id="ARBA00010266"/>
    </source>
</evidence>
<evidence type="ECO:0000256" key="3">
    <source>
        <dbReference type="SAM" id="Phobius"/>
    </source>
</evidence>
<dbReference type="Gene3D" id="4.10.80.30">
    <property type="entry name" value="DNA polymerase, domain 6"/>
    <property type="match status" value="1"/>
</dbReference>
<dbReference type="EMBL" id="FJNB01000002">
    <property type="protein sequence ID" value="CZQ84575.1"/>
    <property type="molecule type" value="Genomic_DNA"/>
</dbReference>
<keyword evidence="8" id="KW-1185">Reference proteome</keyword>
<evidence type="ECO:0000313" key="7">
    <source>
        <dbReference type="Proteomes" id="UP000076878"/>
    </source>
</evidence>
<gene>
    <name evidence="6" type="ORF">SAMN05216375_11919</name>
    <name evidence="5" type="ORF">TR210_371</name>
</gene>
<dbReference type="PANTHER" id="PTHR33308:SF10">
    <property type="entry name" value="EXO-GLUCOSAMINIDASE LYTG"/>
    <property type="match status" value="1"/>
</dbReference>
<dbReference type="PANTHER" id="PTHR33308">
    <property type="entry name" value="PEPTIDOGLYCAN HYDROLASE FLGJ"/>
    <property type="match status" value="1"/>
</dbReference>
<keyword evidence="2 6" id="KW-0378">Hydrolase</keyword>
<dbReference type="AlphaFoldDB" id="A0A143YDX5"/>
<dbReference type="Gene3D" id="1.10.530.10">
    <property type="match status" value="1"/>
</dbReference>
<sequence>MARKGKRTRKQSQSASSQAVKILFFLLISFMGSLSLIGDFSPIVPEIPEHGNNQGSDFIATVAPAAQQMQANYGVHASISIAQAILESDWGESELSAVYNNLYGMKGDNPANTVLLTTNEYYNGQWVTIQANFKVYGSWAESVQDHALLFVNGTTWNPDQYAPVLQATTYQEAAQALQDCGYATDPDYASKLIAVIEQNGLYEYDF</sequence>
<evidence type="ECO:0000313" key="8">
    <source>
        <dbReference type="Proteomes" id="UP000199280"/>
    </source>
</evidence>
<dbReference type="OrthoDB" id="977752at2"/>
<dbReference type="STRING" id="640938.TR210_371"/>
<protein>
    <submittedName>
        <fullName evidence="5">Flagellar protein flgj signature</fullName>
    </submittedName>
    <submittedName>
        <fullName evidence="6">Flagellum-specific peptidoglycan hydrolase FlgJ</fullName>
    </submittedName>
</protein>
<organism evidence="5 7">
    <name type="scientific">Trichococcus ilyis</name>
    <dbReference type="NCBI Taxonomy" id="640938"/>
    <lineage>
        <taxon>Bacteria</taxon>
        <taxon>Bacillati</taxon>
        <taxon>Bacillota</taxon>
        <taxon>Bacilli</taxon>
        <taxon>Lactobacillales</taxon>
        <taxon>Carnobacteriaceae</taxon>
        <taxon>Trichococcus</taxon>
    </lineage>
</organism>
<keyword evidence="3" id="KW-0812">Transmembrane</keyword>
<keyword evidence="5" id="KW-0282">Flagellum</keyword>
<feature type="domain" description="Mannosyl-glycoprotein endo-beta-N-acetylglucosamidase-like" evidence="4">
    <location>
        <begin position="46"/>
        <end position="205"/>
    </location>
</feature>